<dbReference type="PANTHER" id="PTHR42947">
    <property type="entry name" value="COB--COM HETERODISULFIDE REDUCTASE SUBUNIT B 1"/>
    <property type="match status" value="1"/>
</dbReference>
<dbReference type="Gene3D" id="3.40.50.11810">
    <property type="match status" value="1"/>
</dbReference>
<dbReference type="GO" id="GO:0016491">
    <property type="term" value="F:oxidoreductase activity"/>
    <property type="evidence" value="ECO:0007669"/>
    <property type="project" value="UniProtKB-KW"/>
</dbReference>
<evidence type="ECO:0000313" key="4">
    <source>
        <dbReference type="Proteomes" id="UP000014977"/>
    </source>
</evidence>
<feature type="domain" description="Cysteine-rich" evidence="2">
    <location>
        <begin position="148"/>
        <end position="236"/>
    </location>
</feature>
<dbReference type="PATRIC" id="fig|1121405.3.peg.2964"/>
<accession>S7TLT1</accession>
<reference evidence="3 4" key="1">
    <citation type="journal article" date="2013" name="Genome Announc.">
        <title>Draft genome sequences for three mercury-methylating, sulfate-reducing bacteria.</title>
        <authorList>
            <person name="Brown S.D."/>
            <person name="Hurt R.A.Jr."/>
            <person name="Gilmour C.C."/>
            <person name="Elias D.A."/>
        </authorList>
    </citation>
    <scope>NUCLEOTIDE SEQUENCE [LARGE SCALE GENOMIC DNA]</scope>
    <source>
        <strain evidence="3 4">DSM 2059</strain>
    </source>
</reference>
<dbReference type="AlphaFoldDB" id="S7TLT1"/>
<evidence type="ECO:0000313" key="3">
    <source>
        <dbReference type="EMBL" id="EPR37856.1"/>
    </source>
</evidence>
<name>S7TLT1_DESML</name>
<dbReference type="RefSeq" id="WP_020877963.1">
    <property type="nucleotide sequence ID" value="NZ_ATHJ01000096.1"/>
</dbReference>
<evidence type="ECO:0000259" key="2">
    <source>
        <dbReference type="Pfam" id="PF02754"/>
    </source>
</evidence>
<evidence type="ECO:0000256" key="1">
    <source>
        <dbReference type="ARBA" id="ARBA00023002"/>
    </source>
</evidence>
<dbReference type="PANTHER" id="PTHR42947:SF1">
    <property type="entry name" value="COB--COM HETERODISULFIDE REDUCTASE SUBUNIT B 1"/>
    <property type="match status" value="1"/>
</dbReference>
<dbReference type="eggNOG" id="COG2048">
    <property type="taxonomic scope" value="Bacteria"/>
</dbReference>
<dbReference type="Gene3D" id="1.20.1050.140">
    <property type="match status" value="1"/>
</dbReference>
<keyword evidence="1" id="KW-0560">Oxidoreductase</keyword>
<proteinExistence type="predicted"/>
<dbReference type="InterPro" id="IPR051278">
    <property type="entry name" value="HdrB/HdrD_reductase"/>
</dbReference>
<keyword evidence="4" id="KW-1185">Reference proteome</keyword>
<sequence length="293" mass="32026">MEIAYYPGCSLKQSSALYDIQSRRIFSELGVELKEIEDWNCCGATSAGKVDDFLAVAMPARNIGIAEAAGYREIVIPCSACYSRTLVAQQRLEGDARLKAEINGAFAKKMNGGLKISSILEVLLGRIAAGALEPKLKRKFRRLKPVCYYGCMQTRFPFTVPVPDDVENPQGMETVLGALGVKAIDWSHKTFCCGASAAVNDPETSLNLMGKIMKDALLRGANCFVATCPMCQLNLDAHQDAFCRRSGIEERLPVFFITEVVGAAMGISPEALQVDRHFIDGTTLLKELEGDER</sequence>
<comment type="caution">
    <text evidence="3">The sequence shown here is derived from an EMBL/GenBank/DDBJ whole genome shotgun (WGS) entry which is preliminary data.</text>
</comment>
<dbReference type="OrthoDB" id="9777685at2"/>
<dbReference type="InterPro" id="IPR004017">
    <property type="entry name" value="Cys_rich_dom"/>
</dbReference>
<protein>
    <recommendedName>
        <fullName evidence="2">Cysteine-rich domain-containing protein</fullName>
    </recommendedName>
</protein>
<organism evidence="3 4">
    <name type="scientific">Desulfococcus multivorans DSM 2059</name>
    <dbReference type="NCBI Taxonomy" id="1121405"/>
    <lineage>
        <taxon>Bacteria</taxon>
        <taxon>Pseudomonadati</taxon>
        <taxon>Thermodesulfobacteriota</taxon>
        <taxon>Desulfobacteria</taxon>
        <taxon>Desulfobacterales</taxon>
        <taxon>Desulfococcaceae</taxon>
        <taxon>Desulfococcus</taxon>
    </lineage>
</organism>
<dbReference type="STRING" id="897.B2D07_14425"/>
<dbReference type="EMBL" id="ATHJ01000096">
    <property type="protein sequence ID" value="EPR37856.1"/>
    <property type="molecule type" value="Genomic_DNA"/>
</dbReference>
<dbReference type="Pfam" id="PF02754">
    <property type="entry name" value="CCG"/>
    <property type="match status" value="2"/>
</dbReference>
<gene>
    <name evidence="3" type="ORF">dsmv_2896</name>
</gene>
<feature type="domain" description="Cysteine-rich" evidence="2">
    <location>
        <begin position="3"/>
        <end position="82"/>
    </location>
</feature>
<dbReference type="Proteomes" id="UP000014977">
    <property type="component" value="Unassembled WGS sequence"/>
</dbReference>